<feature type="transmembrane region" description="Helical" evidence="1">
    <location>
        <begin position="63"/>
        <end position="85"/>
    </location>
</feature>
<dbReference type="AlphaFoldDB" id="A0A7W5VK65"/>
<feature type="transmembrane region" description="Helical" evidence="1">
    <location>
        <begin position="247"/>
        <end position="269"/>
    </location>
</feature>
<keyword evidence="1" id="KW-1133">Transmembrane helix</keyword>
<feature type="transmembrane region" description="Helical" evidence="1">
    <location>
        <begin position="200"/>
        <end position="227"/>
    </location>
</feature>
<keyword evidence="3" id="KW-1185">Reference proteome</keyword>
<dbReference type="PANTHER" id="PTHR36844:SF1">
    <property type="entry name" value="PROTEASE PRSW"/>
    <property type="match status" value="1"/>
</dbReference>
<dbReference type="InterPro" id="IPR026898">
    <property type="entry name" value="PrsW"/>
</dbReference>
<evidence type="ECO:0000313" key="2">
    <source>
        <dbReference type="EMBL" id="MBB3729392.1"/>
    </source>
</evidence>
<keyword evidence="1" id="KW-0472">Membrane</keyword>
<sequence>MRPWLRIFLIGLGLWVATVVVTTVTANSTLIPTLVLLGSFLVPVTFVVWAHGRDRSPDITVELLFNCFVIGGVLGVLGASALETWLLKPSLVIFLGVGLIEEGVKLAALLFVTRHLLRRTARDGLVLGGTVGFGFAAFESAGYAFNALFTEDGLSLRQLVETEVLRGILAPVGHGLWTAIIGGVLFAAHGRLTGKVIMAYLGVALLHALWDSMNAIAIGLTLVFTGQSWQFSQLRIGRVPRVTEQQVHLYTALDWGGLLLISVIGLLWLRSIARAPTVRVVEGP</sequence>
<dbReference type="GO" id="GO:0008233">
    <property type="term" value="F:peptidase activity"/>
    <property type="evidence" value="ECO:0007669"/>
    <property type="project" value="InterPro"/>
</dbReference>
<feature type="transmembrane region" description="Helical" evidence="1">
    <location>
        <begin position="30"/>
        <end position="51"/>
    </location>
</feature>
<dbReference type="EMBL" id="JACIBV010000001">
    <property type="protein sequence ID" value="MBB3729392.1"/>
    <property type="molecule type" value="Genomic_DNA"/>
</dbReference>
<dbReference type="Pfam" id="PF13367">
    <property type="entry name" value="PrsW-protease"/>
    <property type="match status" value="1"/>
</dbReference>
<reference evidence="2 3" key="1">
    <citation type="submission" date="2020-08" db="EMBL/GenBank/DDBJ databases">
        <title>Sequencing the genomes of 1000 actinobacteria strains.</title>
        <authorList>
            <person name="Klenk H.-P."/>
        </authorList>
    </citation>
    <scope>NUCLEOTIDE SEQUENCE [LARGE SCALE GENOMIC DNA]</scope>
    <source>
        <strain evidence="2 3">DSM 44320</strain>
    </source>
</reference>
<protein>
    <submittedName>
        <fullName evidence="2">RsiW-degrading membrane proteinase PrsW (M82 family)</fullName>
    </submittedName>
</protein>
<feature type="transmembrane region" description="Helical" evidence="1">
    <location>
        <begin position="91"/>
        <end position="112"/>
    </location>
</feature>
<feature type="transmembrane region" description="Helical" evidence="1">
    <location>
        <begin position="168"/>
        <end position="188"/>
    </location>
</feature>
<dbReference type="PANTHER" id="PTHR36844">
    <property type="entry name" value="PROTEASE PRSW"/>
    <property type="match status" value="1"/>
</dbReference>
<dbReference type="Proteomes" id="UP000579945">
    <property type="component" value="Unassembled WGS sequence"/>
</dbReference>
<gene>
    <name evidence="2" type="ORF">FHR33_005252</name>
</gene>
<organism evidence="2 3">
    <name type="scientific">Nonomuraea dietziae</name>
    <dbReference type="NCBI Taxonomy" id="65515"/>
    <lineage>
        <taxon>Bacteria</taxon>
        <taxon>Bacillati</taxon>
        <taxon>Actinomycetota</taxon>
        <taxon>Actinomycetes</taxon>
        <taxon>Streptosporangiales</taxon>
        <taxon>Streptosporangiaceae</taxon>
        <taxon>Nonomuraea</taxon>
    </lineage>
</organism>
<dbReference type="GeneID" id="95391580"/>
<keyword evidence="1" id="KW-0812">Transmembrane</keyword>
<name>A0A7W5VK65_9ACTN</name>
<evidence type="ECO:0000256" key="1">
    <source>
        <dbReference type="SAM" id="Phobius"/>
    </source>
</evidence>
<evidence type="ECO:0000313" key="3">
    <source>
        <dbReference type="Proteomes" id="UP000579945"/>
    </source>
</evidence>
<dbReference type="RefSeq" id="WP_183652629.1">
    <property type="nucleotide sequence ID" value="NZ_BAAAXX010000021.1"/>
</dbReference>
<feature type="transmembrane region" description="Helical" evidence="1">
    <location>
        <begin position="124"/>
        <end position="148"/>
    </location>
</feature>
<comment type="caution">
    <text evidence="2">The sequence shown here is derived from an EMBL/GenBank/DDBJ whole genome shotgun (WGS) entry which is preliminary data.</text>
</comment>
<feature type="transmembrane region" description="Helical" evidence="1">
    <location>
        <begin position="7"/>
        <end position="24"/>
    </location>
</feature>
<accession>A0A7W5VK65</accession>
<proteinExistence type="predicted"/>